<evidence type="ECO:0000256" key="2">
    <source>
        <dbReference type="ARBA" id="ARBA00022676"/>
    </source>
</evidence>
<gene>
    <name evidence="11" type="ORF">QVD17_19079</name>
</gene>
<dbReference type="GO" id="GO:0030244">
    <property type="term" value="P:cellulose biosynthetic process"/>
    <property type="evidence" value="ECO:0007669"/>
    <property type="project" value="InterPro"/>
</dbReference>
<dbReference type="AlphaFoldDB" id="A0AAD8KLX6"/>
<comment type="caution">
    <text evidence="11">The sequence shown here is derived from an EMBL/GenBank/DDBJ whole genome shotgun (WGS) entry which is preliminary data.</text>
</comment>
<evidence type="ECO:0000256" key="7">
    <source>
        <dbReference type="ARBA" id="ARBA00023316"/>
    </source>
</evidence>
<feature type="binding site" evidence="8">
    <location>
        <position position="114"/>
    </location>
    <ligand>
        <name>UDP-alpha-D-glucose</name>
        <dbReference type="ChEBI" id="CHEBI:58885"/>
    </ligand>
</feature>
<keyword evidence="7" id="KW-0961">Cell wall biogenesis/degradation</keyword>
<feature type="binding site" evidence="9">
    <location>
        <position position="295"/>
    </location>
    <ligand>
        <name>Mn(2+)</name>
        <dbReference type="ChEBI" id="CHEBI:29035"/>
    </ligand>
</feature>
<dbReference type="Proteomes" id="UP001229421">
    <property type="component" value="Unassembled WGS sequence"/>
</dbReference>
<name>A0AAD8KLX6_TARER</name>
<dbReference type="GO" id="GO:0016020">
    <property type="term" value="C:membrane"/>
    <property type="evidence" value="ECO:0007669"/>
    <property type="project" value="InterPro"/>
</dbReference>
<evidence type="ECO:0000256" key="5">
    <source>
        <dbReference type="ARBA" id="ARBA00022989"/>
    </source>
</evidence>
<evidence type="ECO:0000256" key="4">
    <source>
        <dbReference type="ARBA" id="ARBA00022692"/>
    </source>
</evidence>
<keyword evidence="12" id="KW-1185">Reference proteome</keyword>
<protein>
    <submittedName>
        <fullName evidence="11">Uncharacterized protein</fullName>
    </submittedName>
</protein>
<dbReference type="Gene3D" id="3.90.550.10">
    <property type="entry name" value="Spore Coat Polysaccharide Biosynthesis Protein SpsA, Chain A"/>
    <property type="match status" value="2"/>
</dbReference>
<feature type="transmembrane region" description="Helical" evidence="10">
    <location>
        <begin position="647"/>
        <end position="666"/>
    </location>
</feature>
<feature type="binding site" evidence="9">
    <location>
        <position position="271"/>
    </location>
    <ligand>
        <name>Mn(2+)</name>
        <dbReference type="ChEBI" id="CHEBI:29035"/>
    </ligand>
</feature>
<evidence type="ECO:0000256" key="6">
    <source>
        <dbReference type="ARBA" id="ARBA00023136"/>
    </source>
</evidence>
<keyword evidence="5 10" id="KW-1133">Transmembrane helix</keyword>
<evidence type="ECO:0000256" key="8">
    <source>
        <dbReference type="PIRSR" id="PIRSR605150-2"/>
    </source>
</evidence>
<feature type="transmembrane region" description="Helical" evidence="10">
    <location>
        <begin position="517"/>
        <end position="537"/>
    </location>
</feature>
<accession>A0AAD8KLX6</accession>
<reference evidence="11" key="1">
    <citation type="journal article" date="2023" name="bioRxiv">
        <title>Improved chromosome-level genome assembly for marigold (Tagetes erecta).</title>
        <authorList>
            <person name="Jiang F."/>
            <person name="Yuan L."/>
            <person name="Wang S."/>
            <person name="Wang H."/>
            <person name="Xu D."/>
            <person name="Wang A."/>
            <person name="Fan W."/>
        </authorList>
    </citation>
    <scope>NUCLEOTIDE SEQUENCE</scope>
    <source>
        <strain evidence="11">WSJ</strain>
        <tissue evidence="11">Leaf</tissue>
    </source>
</reference>
<evidence type="ECO:0000313" key="12">
    <source>
        <dbReference type="Proteomes" id="UP001229421"/>
    </source>
</evidence>
<dbReference type="EMBL" id="JAUHHV010000005">
    <property type="protein sequence ID" value="KAK1423771.1"/>
    <property type="molecule type" value="Genomic_DNA"/>
</dbReference>
<keyword evidence="3" id="KW-0808">Transferase</keyword>
<dbReference type="InterPro" id="IPR029044">
    <property type="entry name" value="Nucleotide-diphossugar_trans"/>
</dbReference>
<proteinExistence type="predicted"/>
<keyword evidence="6 10" id="KW-0472">Membrane</keyword>
<dbReference type="InterPro" id="IPR005150">
    <property type="entry name" value="Cellulose_synth"/>
</dbReference>
<feature type="binding site" evidence="8">
    <location>
        <position position="115"/>
    </location>
    <ligand>
        <name>UDP-alpha-D-glucose</name>
        <dbReference type="ChEBI" id="CHEBI:58885"/>
    </ligand>
</feature>
<feature type="transmembrane region" description="Helical" evidence="10">
    <location>
        <begin position="58"/>
        <end position="77"/>
    </location>
</feature>
<evidence type="ECO:0000256" key="9">
    <source>
        <dbReference type="PIRSR" id="PIRSR605150-3"/>
    </source>
</evidence>
<feature type="binding site" evidence="8">
    <location>
        <position position="144"/>
    </location>
    <ligand>
        <name>UDP-alpha-D-glucose</name>
        <dbReference type="ChEBI" id="CHEBI:58885"/>
    </ligand>
</feature>
<dbReference type="PANTHER" id="PTHR13301">
    <property type="entry name" value="X-BOX TRANSCRIPTION FACTOR-RELATED"/>
    <property type="match status" value="1"/>
</dbReference>
<evidence type="ECO:0000313" key="11">
    <source>
        <dbReference type="EMBL" id="KAK1423771.1"/>
    </source>
</evidence>
<sequence>MAAIASSSASSISLNTCTIQQPQATAQRYHTLLHLAGIIAILYYRFTTLIHSTVVPTLPWALVTAAEVIFAFIWLLTQAFRWRPVARTVSLQGLPDDKDLPSVDVFICTADPSKEPVVEVMNTVLSAMGLDYPANKLAVYLSDDGGAPSTLYAMKEACSFAKIWLPFCRKYGIKSRCPEWFFSTYGHDELLFRTDEFEADEHNMKLAYERFKDNIERRTNGASVVNDRPARVTIIHDNQKRRNGDNQVENEMPLLVYVSREKRPSLPHRFKAGALNTLLRVSGVLSNAPYMLVLDCDMYCNEPTSAKQAMCFHLDPNMSTSLAFVQYPQIFYNVSQKDIYDGQARSAYKTKYQGMDGVGGTVCSGTGYYLKKIALYGSPTQQDEHLWHPEDTFGESAKLIDSLNGGTSQFTTAILEEAKKLASCSYEDNTEWGKLIGYSYESLLESSFTGYLLHAKGWKSVYLYPKRACFLGSTTVDMKDAMVQLMKWSSGLLQVGLSRFSPILYGATRMSLLQTMCYAYFMFTPFLSIAYLLYGTIPPLCLLNGVSLYPKASNPWFKVFAAVYVSSLVQHLYEVVSSEGSLATWWNEQRIYLIKCVSALLFGCLDVMMKSFGMVKANFRLTNKVVDPEKLEKYENGDFDLQGAKMFMIPLTVMVLLNVVCFVGGMKRVISNNNFDEMFAQVFMSWTSLLFSYPILKGLVPNKNRSKKIKAN</sequence>
<evidence type="ECO:0000256" key="10">
    <source>
        <dbReference type="SAM" id="Phobius"/>
    </source>
</evidence>
<keyword evidence="4 10" id="KW-0812">Transmembrane</keyword>
<dbReference type="FunFam" id="3.90.550.10:FF:000194">
    <property type="entry name" value="Cellulose synthase-like protein G2 isoform A"/>
    <property type="match status" value="1"/>
</dbReference>
<comment type="subcellular location">
    <subcellularLocation>
        <location evidence="1">Endomembrane system</location>
        <topology evidence="1">Multi-pass membrane protein</topology>
    </subcellularLocation>
</comment>
<dbReference type="GO" id="GO:0071555">
    <property type="term" value="P:cell wall organization"/>
    <property type="evidence" value="ECO:0007669"/>
    <property type="project" value="UniProtKB-KW"/>
</dbReference>
<organism evidence="11 12">
    <name type="scientific">Tagetes erecta</name>
    <name type="common">African marigold</name>
    <dbReference type="NCBI Taxonomy" id="13708"/>
    <lineage>
        <taxon>Eukaryota</taxon>
        <taxon>Viridiplantae</taxon>
        <taxon>Streptophyta</taxon>
        <taxon>Embryophyta</taxon>
        <taxon>Tracheophyta</taxon>
        <taxon>Spermatophyta</taxon>
        <taxon>Magnoliopsida</taxon>
        <taxon>eudicotyledons</taxon>
        <taxon>Gunneridae</taxon>
        <taxon>Pentapetalae</taxon>
        <taxon>asterids</taxon>
        <taxon>campanulids</taxon>
        <taxon>Asterales</taxon>
        <taxon>Asteraceae</taxon>
        <taxon>Asteroideae</taxon>
        <taxon>Heliantheae alliance</taxon>
        <taxon>Tageteae</taxon>
        <taxon>Tagetes</taxon>
    </lineage>
</organism>
<dbReference type="GO" id="GO:0016760">
    <property type="term" value="F:cellulose synthase (UDP-forming) activity"/>
    <property type="evidence" value="ECO:0007669"/>
    <property type="project" value="InterPro"/>
</dbReference>
<dbReference type="Pfam" id="PF03552">
    <property type="entry name" value="Cellulose_synt"/>
    <property type="match status" value="2"/>
</dbReference>
<dbReference type="GO" id="GO:0012505">
    <property type="term" value="C:endomembrane system"/>
    <property type="evidence" value="ECO:0007669"/>
    <property type="project" value="UniProtKB-SubCell"/>
</dbReference>
<keyword evidence="2" id="KW-0328">Glycosyltransferase</keyword>
<evidence type="ECO:0000256" key="3">
    <source>
        <dbReference type="ARBA" id="ARBA00022679"/>
    </source>
</evidence>
<evidence type="ECO:0000256" key="1">
    <source>
        <dbReference type="ARBA" id="ARBA00004127"/>
    </source>
</evidence>
<feature type="transmembrane region" description="Helical" evidence="10">
    <location>
        <begin position="29"/>
        <end position="46"/>
    </location>
</feature>
<dbReference type="SUPFAM" id="SSF53448">
    <property type="entry name" value="Nucleotide-diphospho-sugar transferases"/>
    <property type="match status" value="1"/>
</dbReference>